<evidence type="ECO:0000313" key="10">
    <source>
        <dbReference type="EMBL" id="TJZ56776.1"/>
    </source>
</evidence>
<dbReference type="FunFam" id="1.10.510.10:FF:000021">
    <property type="entry name" value="Serine/threonine protein kinase"/>
    <property type="match status" value="1"/>
</dbReference>
<keyword evidence="3" id="KW-0808">Transferase</keyword>
<evidence type="ECO:0000256" key="4">
    <source>
        <dbReference type="ARBA" id="ARBA00022741"/>
    </source>
</evidence>
<dbReference type="EMBL" id="SUMB01000002">
    <property type="protein sequence ID" value="TJZ56776.1"/>
    <property type="molecule type" value="Genomic_DNA"/>
</dbReference>
<proteinExistence type="predicted"/>
<feature type="binding site" evidence="7">
    <location>
        <position position="39"/>
    </location>
    <ligand>
        <name>ATP</name>
        <dbReference type="ChEBI" id="CHEBI:30616"/>
    </ligand>
</feature>
<dbReference type="PROSITE" id="PS00107">
    <property type="entry name" value="PROTEIN_KINASE_ATP"/>
    <property type="match status" value="1"/>
</dbReference>
<dbReference type="InterPro" id="IPR017441">
    <property type="entry name" value="Protein_kinase_ATP_BS"/>
</dbReference>
<feature type="compositionally biased region" description="Low complexity" evidence="8">
    <location>
        <begin position="331"/>
        <end position="374"/>
    </location>
</feature>
<feature type="region of interest" description="Disordered" evidence="8">
    <location>
        <begin position="259"/>
        <end position="297"/>
    </location>
</feature>
<dbReference type="InterPro" id="IPR011009">
    <property type="entry name" value="Kinase-like_dom_sf"/>
</dbReference>
<dbReference type="OrthoDB" id="9762169at2"/>
<evidence type="ECO:0000259" key="9">
    <source>
        <dbReference type="PROSITE" id="PS50011"/>
    </source>
</evidence>
<evidence type="ECO:0000313" key="11">
    <source>
        <dbReference type="Proteomes" id="UP000308697"/>
    </source>
</evidence>
<evidence type="ECO:0000256" key="6">
    <source>
        <dbReference type="ARBA" id="ARBA00022840"/>
    </source>
</evidence>
<keyword evidence="2 10" id="KW-0723">Serine/threonine-protein kinase</keyword>
<comment type="caution">
    <text evidence="10">The sequence shown here is derived from an EMBL/GenBank/DDBJ whole genome shotgun (WGS) entry which is preliminary data.</text>
</comment>
<dbReference type="GO" id="GO:0004674">
    <property type="term" value="F:protein serine/threonine kinase activity"/>
    <property type="evidence" value="ECO:0007669"/>
    <property type="project" value="UniProtKB-KW"/>
</dbReference>
<keyword evidence="5 10" id="KW-0418">Kinase</keyword>
<organism evidence="10 11">
    <name type="scientific">Streptomyces piniterrae</name>
    <dbReference type="NCBI Taxonomy" id="2571125"/>
    <lineage>
        <taxon>Bacteria</taxon>
        <taxon>Bacillati</taxon>
        <taxon>Actinomycetota</taxon>
        <taxon>Actinomycetes</taxon>
        <taxon>Kitasatosporales</taxon>
        <taxon>Streptomycetaceae</taxon>
        <taxon>Streptomyces</taxon>
    </lineage>
</organism>
<evidence type="ECO:0000256" key="5">
    <source>
        <dbReference type="ARBA" id="ARBA00022777"/>
    </source>
</evidence>
<dbReference type="InterPro" id="IPR000719">
    <property type="entry name" value="Prot_kinase_dom"/>
</dbReference>
<evidence type="ECO:0000256" key="7">
    <source>
        <dbReference type="PROSITE-ProRule" id="PRU10141"/>
    </source>
</evidence>
<name>A0A4U0NQJ1_9ACTN</name>
<feature type="compositionally biased region" description="Low complexity" evidence="8">
    <location>
        <begin position="260"/>
        <end position="287"/>
    </location>
</feature>
<dbReference type="Gene3D" id="3.30.200.20">
    <property type="entry name" value="Phosphorylase Kinase, domain 1"/>
    <property type="match status" value="1"/>
</dbReference>
<dbReference type="PANTHER" id="PTHR43289">
    <property type="entry name" value="MITOGEN-ACTIVATED PROTEIN KINASE KINASE KINASE 20-RELATED"/>
    <property type="match status" value="1"/>
</dbReference>
<dbReference type="Pfam" id="PF00069">
    <property type="entry name" value="Pkinase"/>
    <property type="match status" value="1"/>
</dbReference>
<protein>
    <recommendedName>
        <fullName evidence="1">non-specific serine/threonine protein kinase</fullName>
        <ecNumber evidence="1">2.7.11.1</ecNumber>
    </recommendedName>
</protein>
<feature type="region of interest" description="Disordered" evidence="8">
    <location>
        <begin position="327"/>
        <end position="388"/>
    </location>
</feature>
<dbReference type="SUPFAM" id="SSF56112">
    <property type="entry name" value="Protein kinase-like (PK-like)"/>
    <property type="match status" value="1"/>
</dbReference>
<dbReference type="Gene3D" id="1.10.510.10">
    <property type="entry name" value="Transferase(Phosphotransferase) domain 1"/>
    <property type="match status" value="1"/>
</dbReference>
<reference evidence="10 11" key="1">
    <citation type="submission" date="2019-04" db="EMBL/GenBank/DDBJ databases">
        <title>Streptomyces piniterrae sp. nov., a heliquinomycin-producing actinomycete isolated from rhizosphere soil of Pinus yunnanensis.</title>
        <authorList>
            <person name="Zhuang X."/>
            <person name="Zhao J."/>
        </authorList>
    </citation>
    <scope>NUCLEOTIDE SEQUENCE [LARGE SCALE GENOMIC DNA]</scope>
    <source>
        <strain evidence="11">jys28</strain>
    </source>
</reference>
<evidence type="ECO:0000256" key="2">
    <source>
        <dbReference type="ARBA" id="ARBA00022527"/>
    </source>
</evidence>
<keyword evidence="11" id="KW-1185">Reference proteome</keyword>
<accession>A0A4U0NQJ1</accession>
<evidence type="ECO:0000256" key="1">
    <source>
        <dbReference type="ARBA" id="ARBA00012513"/>
    </source>
</evidence>
<dbReference type="RefSeq" id="WP_136738384.1">
    <property type="nucleotide sequence ID" value="NZ_SUMB01000002.1"/>
</dbReference>
<gene>
    <name evidence="10" type="ORF">FCH28_04380</name>
</gene>
<dbReference type="EC" id="2.7.11.1" evidence="1"/>
<keyword evidence="4 7" id="KW-0547">Nucleotide-binding</keyword>
<evidence type="ECO:0000256" key="3">
    <source>
        <dbReference type="ARBA" id="ARBA00022679"/>
    </source>
</evidence>
<dbReference type="AlphaFoldDB" id="A0A4U0NQJ1"/>
<dbReference type="Proteomes" id="UP000308697">
    <property type="component" value="Unassembled WGS sequence"/>
</dbReference>
<dbReference type="InterPro" id="IPR008271">
    <property type="entry name" value="Ser/Thr_kinase_AS"/>
</dbReference>
<sequence>MRGELLADRYRLATPLGSGGMGQVWRARDEVLGRAVAVKVVSRPADETTRERLVCEARAAARLSHPGIVAVFDVDETTDGRLFLVMELVEGRSLAQILREAGPLSPERVAAVGAQAAHALAAAHACGVIHRDIKPANLLIGHDGTVKVADFGIAVLAGGNSTALTTTGDVVGTASYTAPERAMGQRGTASCDLYALGCVLYEASAGRPPFRADNAVELLFQHVYRQPESLRRIRPDVPPSLERVVHALLAKAPAERPADATSTAALLSAPPDDDITSTWPTPAATGTSPPPGPTPQRWQLQTALGVLAAAVFAVTFAVAWADSSIEPTGQASRASSPAPDTSTSAKPAAPSPSSRAPSPSSTPAVVAASTTPAAAPTPPPPSRRVSPSALVAALTRRIRTQVSTMDPKLAREVQHRTAQLTGKLGEGKASIAADRVHELSRRLTEARSQGRWAGDARTEQLLRRLSRCLPTRH</sequence>
<dbReference type="PROSITE" id="PS00108">
    <property type="entry name" value="PROTEIN_KINASE_ST"/>
    <property type="match status" value="1"/>
</dbReference>
<dbReference type="PROSITE" id="PS50011">
    <property type="entry name" value="PROTEIN_KINASE_DOM"/>
    <property type="match status" value="1"/>
</dbReference>
<dbReference type="GO" id="GO:0005524">
    <property type="term" value="F:ATP binding"/>
    <property type="evidence" value="ECO:0007669"/>
    <property type="project" value="UniProtKB-UniRule"/>
</dbReference>
<dbReference type="SMART" id="SM00220">
    <property type="entry name" value="S_TKc"/>
    <property type="match status" value="1"/>
</dbReference>
<keyword evidence="6 7" id="KW-0067">ATP-binding</keyword>
<dbReference type="PANTHER" id="PTHR43289:SF6">
    <property type="entry name" value="SERINE_THREONINE-PROTEIN KINASE NEKL-3"/>
    <property type="match status" value="1"/>
</dbReference>
<evidence type="ECO:0000256" key="8">
    <source>
        <dbReference type="SAM" id="MobiDB-lite"/>
    </source>
</evidence>
<dbReference type="CDD" id="cd14014">
    <property type="entry name" value="STKc_PknB_like"/>
    <property type="match status" value="1"/>
</dbReference>
<feature type="domain" description="Protein kinase" evidence="9">
    <location>
        <begin position="10"/>
        <end position="267"/>
    </location>
</feature>